<evidence type="ECO:0000313" key="2">
    <source>
        <dbReference type="EMBL" id="SUI77131.1"/>
    </source>
</evidence>
<dbReference type="InterPro" id="IPR006186">
    <property type="entry name" value="Ser/Thr-sp_prot-phosphatase"/>
</dbReference>
<gene>
    <name evidence="2" type="ORF">NCTC10736_01987</name>
</gene>
<dbReference type="Gene3D" id="3.60.21.10">
    <property type="match status" value="1"/>
</dbReference>
<reference evidence="2 3" key="1">
    <citation type="submission" date="2018-06" db="EMBL/GenBank/DDBJ databases">
        <authorList>
            <consortium name="Pathogen Informatics"/>
            <person name="Doyle S."/>
        </authorList>
    </citation>
    <scope>NUCLEOTIDE SEQUENCE [LARGE SCALE GENOMIC DNA]</scope>
    <source>
        <strain evidence="2 3">NCTC10736</strain>
    </source>
</reference>
<dbReference type="SMART" id="SM00156">
    <property type="entry name" value="PP2Ac"/>
    <property type="match status" value="1"/>
</dbReference>
<name>A0A380AC88_9GAMM</name>
<dbReference type="AlphaFoldDB" id="A0A380AC88"/>
<dbReference type="PANTHER" id="PTHR46546:SF4">
    <property type="entry name" value="SHEWANELLA-LIKE PROTEIN PHOSPHATASE 1"/>
    <property type="match status" value="1"/>
</dbReference>
<feature type="domain" description="Serine/threonine specific protein phosphatases" evidence="1">
    <location>
        <begin position="111"/>
        <end position="387"/>
    </location>
</feature>
<dbReference type="InterPro" id="IPR004843">
    <property type="entry name" value="Calcineurin-like_PHP"/>
</dbReference>
<dbReference type="RefSeq" id="WP_115406125.1">
    <property type="nucleotide sequence ID" value="NZ_UGYV01000001.1"/>
</dbReference>
<organism evidence="2 3">
    <name type="scientific">Shewanella morhuae</name>
    <dbReference type="NCBI Taxonomy" id="365591"/>
    <lineage>
        <taxon>Bacteria</taxon>
        <taxon>Pseudomonadati</taxon>
        <taxon>Pseudomonadota</taxon>
        <taxon>Gammaproteobacteria</taxon>
        <taxon>Alteromonadales</taxon>
        <taxon>Shewanellaceae</taxon>
        <taxon>Shewanella</taxon>
    </lineage>
</organism>
<accession>A0A380AC88</accession>
<dbReference type="InterPro" id="IPR029052">
    <property type="entry name" value="Metallo-depent_PP-like"/>
</dbReference>
<sequence length="400" mass="45654">MLINSMPVGFHPIMLSITRLNRASQWVLTQQKKITPLLWIITVLPLASLSFNSLAANASEAEPALKTQENSVTDGPYVFLDKTQKDTAYWICQSELKQTPITKAQLTRPASCGELPEPHLHTQVATVEPDTFTHVSKIVALSDVHGQFDVMINLLKAHKIIDKNNHWAFGDGHMVMTGDMFDRGHQVNEVLWFLYALDQEAQAAGGRLHLLMGNHEQMVFRGDLRYVNERYQVSADLLTRSYDALYNKDTEIGQWLRSKHTLVKINNILFMHGGISPEWVERKLHISDANQLFRQHLDDKKADLKKDDLLNFLFFTNGPTWYRGYFKNELKESDIDNILDYFKIEHIVVGHTSQEQVLGLYHNKIIAIDSSIKEGKSGELLLIKPNKLSRGLYHGELVTL</sequence>
<dbReference type="PANTHER" id="PTHR46546">
    <property type="entry name" value="SHEWANELLA-LIKE PROTEIN PHOSPHATASE 1"/>
    <property type="match status" value="1"/>
</dbReference>
<dbReference type="GO" id="GO:0016787">
    <property type="term" value="F:hydrolase activity"/>
    <property type="evidence" value="ECO:0007669"/>
    <property type="project" value="InterPro"/>
</dbReference>
<dbReference type="Proteomes" id="UP000255061">
    <property type="component" value="Unassembled WGS sequence"/>
</dbReference>
<protein>
    <submittedName>
        <fullName evidence="2">Diadenosine tetraphosphatase</fullName>
    </submittedName>
</protein>
<dbReference type="SUPFAM" id="SSF56300">
    <property type="entry name" value="Metallo-dependent phosphatases"/>
    <property type="match status" value="1"/>
</dbReference>
<evidence type="ECO:0000259" key="1">
    <source>
        <dbReference type="SMART" id="SM00156"/>
    </source>
</evidence>
<proteinExistence type="predicted"/>
<evidence type="ECO:0000313" key="3">
    <source>
        <dbReference type="Proteomes" id="UP000255061"/>
    </source>
</evidence>
<dbReference type="EMBL" id="UGYV01000001">
    <property type="protein sequence ID" value="SUI77131.1"/>
    <property type="molecule type" value="Genomic_DNA"/>
</dbReference>
<dbReference type="Pfam" id="PF00149">
    <property type="entry name" value="Metallophos"/>
    <property type="match status" value="1"/>
</dbReference>